<dbReference type="AlphaFoldDB" id="A0AAP0BX35"/>
<evidence type="ECO:0000313" key="2">
    <source>
        <dbReference type="Proteomes" id="UP001418222"/>
    </source>
</evidence>
<gene>
    <name evidence="1" type="ORF">KSP39_PZI001776</name>
</gene>
<evidence type="ECO:0000313" key="1">
    <source>
        <dbReference type="EMBL" id="KAK8953765.1"/>
    </source>
</evidence>
<protein>
    <submittedName>
        <fullName evidence="1">Uncharacterized protein</fullName>
    </submittedName>
</protein>
<name>A0AAP0BX35_9ASPA</name>
<organism evidence="1 2">
    <name type="scientific">Platanthera zijinensis</name>
    <dbReference type="NCBI Taxonomy" id="2320716"/>
    <lineage>
        <taxon>Eukaryota</taxon>
        <taxon>Viridiplantae</taxon>
        <taxon>Streptophyta</taxon>
        <taxon>Embryophyta</taxon>
        <taxon>Tracheophyta</taxon>
        <taxon>Spermatophyta</taxon>
        <taxon>Magnoliopsida</taxon>
        <taxon>Liliopsida</taxon>
        <taxon>Asparagales</taxon>
        <taxon>Orchidaceae</taxon>
        <taxon>Orchidoideae</taxon>
        <taxon>Orchideae</taxon>
        <taxon>Orchidinae</taxon>
        <taxon>Platanthera</taxon>
    </lineage>
</organism>
<proteinExistence type="predicted"/>
<reference evidence="1 2" key="1">
    <citation type="journal article" date="2022" name="Nat. Plants">
        <title>Genomes of leafy and leafless Platanthera orchids illuminate the evolution of mycoheterotrophy.</title>
        <authorList>
            <person name="Li M.H."/>
            <person name="Liu K.W."/>
            <person name="Li Z."/>
            <person name="Lu H.C."/>
            <person name="Ye Q.L."/>
            <person name="Zhang D."/>
            <person name="Wang J.Y."/>
            <person name="Li Y.F."/>
            <person name="Zhong Z.M."/>
            <person name="Liu X."/>
            <person name="Yu X."/>
            <person name="Liu D.K."/>
            <person name="Tu X.D."/>
            <person name="Liu B."/>
            <person name="Hao Y."/>
            <person name="Liao X.Y."/>
            <person name="Jiang Y.T."/>
            <person name="Sun W.H."/>
            <person name="Chen J."/>
            <person name="Chen Y.Q."/>
            <person name="Ai Y."/>
            <person name="Zhai J.W."/>
            <person name="Wu S.S."/>
            <person name="Zhou Z."/>
            <person name="Hsiao Y.Y."/>
            <person name="Wu W.L."/>
            <person name="Chen Y.Y."/>
            <person name="Lin Y.F."/>
            <person name="Hsu J.L."/>
            <person name="Li C.Y."/>
            <person name="Wang Z.W."/>
            <person name="Zhao X."/>
            <person name="Zhong W.Y."/>
            <person name="Ma X.K."/>
            <person name="Ma L."/>
            <person name="Huang J."/>
            <person name="Chen G.Z."/>
            <person name="Huang M.Z."/>
            <person name="Huang L."/>
            <person name="Peng D.H."/>
            <person name="Luo Y.B."/>
            <person name="Zou S.Q."/>
            <person name="Chen S.P."/>
            <person name="Lan S."/>
            <person name="Tsai W.C."/>
            <person name="Van de Peer Y."/>
            <person name="Liu Z.J."/>
        </authorList>
    </citation>
    <scope>NUCLEOTIDE SEQUENCE [LARGE SCALE GENOMIC DNA]</scope>
    <source>
        <strain evidence="1">Lor287</strain>
    </source>
</reference>
<comment type="caution">
    <text evidence="1">The sequence shown here is derived from an EMBL/GenBank/DDBJ whole genome shotgun (WGS) entry which is preliminary data.</text>
</comment>
<dbReference type="Gene3D" id="3.40.50.11350">
    <property type="match status" value="1"/>
</dbReference>
<keyword evidence="2" id="KW-1185">Reference proteome</keyword>
<dbReference type="PANTHER" id="PTHR36050">
    <property type="entry name" value="O-FUCOSYLTRANSFERASE 30"/>
    <property type="match status" value="1"/>
</dbReference>
<dbReference type="EMBL" id="JBBWWQ010000002">
    <property type="protein sequence ID" value="KAK8953765.1"/>
    <property type="molecule type" value="Genomic_DNA"/>
</dbReference>
<dbReference type="PANTHER" id="PTHR36050:SF1">
    <property type="entry name" value="O-FUCOSYLTRANSFERASE 30"/>
    <property type="match status" value="1"/>
</dbReference>
<dbReference type="Proteomes" id="UP001418222">
    <property type="component" value="Unassembled WGS sequence"/>
</dbReference>
<accession>A0AAP0BX35</accession>
<sequence>MYGSAKICISLSDLVLMSRWSKFLLSTAPYKGSELYIDIHEAPGDSRIQSLIRDLEFLPFSPEIIAAGKEFVRNKIKGPFLCAQLRLLDGNFKNHWKTTFSELKKKLQSEHEGEKNNSLIHIFIMTDLPRNNWAGTYLESLANDTKFYKVHTLHENDELVVQSAKRFRVLKNISSTRYEKLCSYVSFHDILLYIEETVCSCASMGFVGTSGSTITESILSMRKNNVCQ</sequence>